<protein>
    <recommendedName>
        <fullName evidence="1">Reverse transcriptase domain-containing protein</fullName>
    </recommendedName>
</protein>
<comment type="caution">
    <text evidence="2">The sequence shown here is derived from an EMBL/GenBank/DDBJ whole genome shotgun (WGS) entry which is preliminary data.</text>
</comment>
<accession>A0A1G2T104</accession>
<evidence type="ECO:0000313" key="3">
    <source>
        <dbReference type="Proteomes" id="UP000178107"/>
    </source>
</evidence>
<feature type="domain" description="Reverse transcriptase" evidence="1">
    <location>
        <begin position="1"/>
        <end position="265"/>
    </location>
</feature>
<dbReference type="SUPFAM" id="SSF56672">
    <property type="entry name" value="DNA/RNA polymerases"/>
    <property type="match status" value="1"/>
</dbReference>
<evidence type="ECO:0000313" key="2">
    <source>
        <dbReference type="EMBL" id="OHA90812.1"/>
    </source>
</evidence>
<dbReference type="AlphaFoldDB" id="A0A1G2T104"/>
<evidence type="ECO:0000259" key="1">
    <source>
        <dbReference type="PROSITE" id="PS50878"/>
    </source>
</evidence>
<name>A0A1G2T104_9BACT</name>
<proteinExistence type="predicted"/>
<sequence length="312" mass="37010">MISVENLLEAWKEFLNGKRGKRDVQEFHLNLMDNILALHQDLKNKTYTHGPYHAFNISDPKPRNIHKASVRDRLLHHAIYRVLYPYFDKKFISDSYSCRINKGTHKALERFKYFAGKVSKNNTKQYWILKCDIKKFFASIDHDSLRYIVLNYIEDENVIWLLTQIIESFETAPSKGLPLGNLTSQLLVNVYMNKFDQFVKHKLKIRYYIRYADDFVFLSHDKNHLVGIVRYIELFLNEKLKLQLHPDKVFIKTLSSGVDFLGWVHFPDHRVLRTVTKRRMRKNLSINPSEESRASYLGMLKHGNAYKLKQMI</sequence>
<reference evidence="2 3" key="1">
    <citation type="journal article" date="2016" name="Nat. Commun.">
        <title>Thousands of microbial genomes shed light on interconnected biogeochemical processes in an aquifer system.</title>
        <authorList>
            <person name="Anantharaman K."/>
            <person name="Brown C.T."/>
            <person name="Hug L.A."/>
            <person name="Sharon I."/>
            <person name="Castelle C.J."/>
            <person name="Probst A.J."/>
            <person name="Thomas B.C."/>
            <person name="Singh A."/>
            <person name="Wilkins M.J."/>
            <person name="Karaoz U."/>
            <person name="Brodie E.L."/>
            <person name="Williams K.H."/>
            <person name="Hubbard S.S."/>
            <person name="Banfield J.F."/>
        </authorList>
    </citation>
    <scope>NUCLEOTIDE SEQUENCE [LARGE SCALE GENOMIC DNA]</scope>
</reference>
<dbReference type="InterPro" id="IPR043502">
    <property type="entry name" value="DNA/RNA_pol_sf"/>
</dbReference>
<organism evidence="2 3">
    <name type="scientific">Candidatus Zambryskibacteria bacterium RIFCSPHIGHO2_01_FULL_46_25</name>
    <dbReference type="NCBI Taxonomy" id="1802738"/>
    <lineage>
        <taxon>Bacteria</taxon>
        <taxon>Candidatus Zambryskiibacteriota</taxon>
    </lineage>
</organism>
<dbReference type="InterPro" id="IPR000477">
    <property type="entry name" value="RT_dom"/>
</dbReference>
<dbReference type="Proteomes" id="UP000178107">
    <property type="component" value="Unassembled WGS sequence"/>
</dbReference>
<dbReference type="CDD" id="cd01651">
    <property type="entry name" value="RT_G2_intron"/>
    <property type="match status" value="1"/>
</dbReference>
<dbReference type="PROSITE" id="PS50878">
    <property type="entry name" value="RT_POL"/>
    <property type="match status" value="1"/>
</dbReference>
<dbReference type="InterPro" id="IPR051083">
    <property type="entry name" value="GrpII_Intron_Splice-Mob/Def"/>
</dbReference>
<dbReference type="EMBL" id="MHVH01000001">
    <property type="protein sequence ID" value="OHA90812.1"/>
    <property type="molecule type" value="Genomic_DNA"/>
</dbReference>
<gene>
    <name evidence="2" type="ORF">A2838_03365</name>
</gene>
<dbReference type="Pfam" id="PF00078">
    <property type="entry name" value="RVT_1"/>
    <property type="match status" value="1"/>
</dbReference>
<dbReference type="PANTHER" id="PTHR34047">
    <property type="entry name" value="NUCLEAR INTRON MATURASE 1, MITOCHONDRIAL-RELATED"/>
    <property type="match status" value="1"/>
</dbReference>
<dbReference type="PANTHER" id="PTHR34047:SF8">
    <property type="entry name" value="PROTEIN YKFC"/>
    <property type="match status" value="1"/>
</dbReference>